<evidence type="ECO:0000313" key="10">
    <source>
        <dbReference type="Proteomes" id="UP000714625"/>
    </source>
</evidence>
<dbReference type="Proteomes" id="UP000714625">
    <property type="component" value="Unassembled WGS sequence"/>
</dbReference>
<feature type="signal peptide" evidence="7">
    <location>
        <begin position="1"/>
        <end position="25"/>
    </location>
</feature>
<dbReference type="GO" id="GO:1901678">
    <property type="term" value="P:iron coordination entity transport"/>
    <property type="evidence" value="ECO:0007669"/>
    <property type="project" value="UniProtKB-ARBA"/>
</dbReference>
<dbReference type="NCBIfam" id="NF008200">
    <property type="entry name" value="PRK10957.1"/>
    <property type="match status" value="1"/>
</dbReference>
<dbReference type="SUPFAM" id="SSF53807">
    <property type="entry name" value="Helical backbone' metal receptor"/>
    <property type="match status" value="1"/>
</dbReference>
<comment type="similarity">
    <text evidence="2">Belongs to the bacterial solute-binding protein 8 family.</text>
</comment>
<evidence type="ECO:0000256" key="6">
    <source>
        <dbReference type="SAM" id="Coils"/>
    </source>
</evidence>
<keyword evidence="3" id="KW-0813">Transport</keyword>
<dbReference type="FunFam" id="3.40.50.1980:FF:000009">
    <property type="entry name" value="Iron-enterobactin transporter periplasmic binding protein"/>
    <property type="match status" value="1"/>
</dbReference>
<feature type="domain" description="Fe/B12 periplasmic-binding" evidence="8">
    <location>
        <begin position="60"/>
        <end position="333"/>
    </location>
</feature>
<feature type="coiled-coil region" evidence="6">
    <location>
        <begin position="171"/>
        <end position="198"/>
    </location>
</feature>
<evidence type="ECO:0000256" key="7">
    <source>
        <dbReference type="SAM" id="SignalP"/>
    </source>
</evidence>
<keyword evidence="6" id="KW-0175">Coiled coil</keyword>
<keyword evidence="4" id="KW-0408">Iron</keyword>
<evidence type="ECO:0000313" key="9">
    <source>
        <dbReference type="EMBL" id="EGQ9137448.1"/>
    </source>
</evidence>
<keyword evidence="4" id="KW-0406">Ion transport</keyword>
<keyword evidence="4" id="KW-0410">Iron transport</keyword>
<evidence type="ECO:0000259" key="8">
    <source>
        <dbReference type="PROSITE" id="PS50983"/>
    </source>
</evidence>
<comment type="caution">
    <text evidence="9">The sequence shown here is derived from an EMBL/GenBank/DDBJ whole genome shotgun (WGS) entry which is preliminary data.</text>
</comment>
<organism evidence="9 10">
    <name type="scientific">Vibrio alginolyticus</name>
    <dbReference type="NCBI Taxonomy" id="663"/>
    <lineage>
        <taxon>Bacteria</taxon>
        <taxon>Pseudomonadati</taxon>
        <taxon>Pseudomonadota</taxon>
        <taxon>Gammaproteobacteria</taxon>
        <taxon>Vibrionales</taxon>
        <taxon>Vibrionaceae</taxon>
        <taxon>Vibrio</taxon>
    </lineage>
</organism>
<dbReference type="PROSITE" id="PS51257">
    <property type="entry name" value="PROKAR_LIPOPROTEIN"/>
    <property type="match status" value="1"/>
</dbReference>
<evidence type="ECO:0000256" key="4">
    <source>
        <dbReference type="ARBA" id="ARBA00022496"/>
    </source>
</evidence>
<evidence type="ECO:0000256" key="5">
    <source>
        <dbReference type="ARBA" id="ARBA00022729"/>
    </source>
</evidence>
<dbReference type="RefSeq" id="WP_226977257.1">
    <property type="nucleotide sequence ID" value="NZ_BTGI01000009.1"/>
</dbReference>
<keyword evidence="5 7" id="KW-0732">Signal</keyword>
<proteinExistence type="inferred from homology"/>
<evidence type="ECO:0000256" key="2">
    <source>
        <dbReference type="ARBA" id="ARBA00008814"/>
    </source>
</evidence>
<sequence length="333" mass="36800">MMRHHYARILIGLLFLTLLSACNDAAISDQTSKPLTVSDGWPKKITSSYGDITLTSPPKRIVSTSVSITGTLLAIDAPVIASGGTLSNSPVADKDGYFYQWRSVANQRNVKPLYQGLANAEAVAKERPDLIIVSATGGDSAIKMYDQFSAIAPTLVINYDDKSWQELARLLASFTDRKTQAENAIQRFNQRVVEVKERIKLPPQPTTAMVYYGDGRGANFWTVNSAQGQVLQTLGFELSEIPEPLTDNHQMGQRKDIVPVNGENFADAITGQSILLFAAEAPVIQQLRENKFIAHLKAVRDHHVYAMGNDSFRLDYYSSMNLLENIETLFSAQ</sequence>
<dbReference type="PANTHER" id="PTHR30532:SF24">
    <property type="entry name" value="FERRIC ENTEROBACTIN-BINDING PERIPLASMIC PROTEIN FEPB"/>
    <property type="match status" value="1"/>
</dbReference>
<dbReference type="Gene3D" id="3.40.50.1980">
    <property type="entry name" value="Nitrogenase molybdenum iron protein domain"/>
    <property type="match status" value="2"/>
</dbReference>
<dbReference type="InterPro" id="IPR002491">
    <property type="entry name" value="ABC_transptr_periplasmic_BD"/>
</dbReference>
<evidence type="ECO:0000256" key="1">
    <source>
        <dbReference type="ARBA" id="ARBA00004196"/>
    </source>
</evidence>
<feature type="chain" id="PRO_5041223288" evidence="7">
    <location>
        <begin position="26"/>
        <end position="333"/>
    </location>
</feature>
<dbReference type="PANTHER" id="PTHR30532">
    <property type="entry name" value="IRON III DICITRATE-BINDING PERIPLASMIC PROTEIN"/>
    <property type="match status" value="1"/>
</dbReference>
<evidence type="ECO:0000256" key="3">
    <source>
        <dbReference type="ARBA" id="ARBA00022448"/>
    </source>
</evidence>
<protein>
    <submittedName>
        <fullName evidence="9">Fe2+-enterobactin ABC transporter substrate-binding protein</fullName>
    </submittedName>
</protein>
<dbReference type="Pfam" id="PF01497">
    <property type="entry name" value="Peripla_BP_2"/>
    <property type="match status" value="1"/>
</dbReference>
<dbReference type="InterPro" id="IPR051313">
    <property type="entry name" value="Bact_iron-sidero_bind"/>
</dbReference>
<dbReference type="PROSITE" id="PS50983">
    <property type="entry name" value="FE_B12_PBP"/>
    <property type="match status" value="1"/>
</dbReference>
<dbReference type="CDD" id="cd01146">
    <property type="entry name" value="FhuD"/>
    <property type="match status" value="1"/>
</dbReference>
<name>A0AA36UTU2_VIBAL</name>
<gene>
    <name evidence="9" type="ORF">GHY86_20180</name>
</gene>
<dbReference type="AlphaFoldDB" id="A0AA36UTU2"/>
<dbReference type="EMBL" id="AAXMUW010000057">
    <property type="protein sequence ID" value="EGQ9137448.1"/>
    <property type="molecule type" value="Genomic_DNA"/>
</dbReference>
<reference evidence="9" key="1">
    <citation type="submission" date="2019-11" db="EMBL/GenBank/DDBJ databases">
        <authorList>
            <consortium name="PulseNet: The National Subtyping Network for Foodborne Disease Surveillance"/>
            <person name="Tarr C.L."/>
            <person name="Trees E."/>
            <person name="Katz L.S."/>
            <person name="Carleton-Romer H.A."/>
            <person name="Stroika S."/>
            <person name="Kucerova Z."/>
            <person name="Roache K.F."/>
            <person name="Sabol A.L."/>
            <person name="Besser J."/>
            <person name="Gerner-Smidt P."/>
        </authorList>
    </citation>
    <scope>NUCLEOTIDE SEQUENCE</scope>
    <source>
        <strain evidence="9">PNUSAV001129</strain>
    </source>
</reference>
<comment type="subcellular location">
    <subcellularLocation>
        <location evidence="1">Cell envelope</location>
    </subcellularLocation>
</comment>
<accession>A0AA36UTU2</accession>
<dbReference type="GO" id="GO:0030288">
    <property type="term" value="C:outer membrane-bounded periplasmic space"/>
    <property type="evidence" value="ECO:0007669"/>
    <property type="project" value="TreeGrafter"/>
</dbReference>